<feature type="transmembrane region" description="Helical" evidence="1">
    <location>
        <begin position="23"/>
        <end position="42"/>
    </location>
</feature>
<feature type="transmembrane region" description="Helical" evidence="1">
    <location>
        <begin position="54"/>
        <end position="72"/>
    </location>
</feature>
<keyword evidence="1" id="KW-1133">Transmembrane helix</keyword>
<proteinExistence type="predicted"/>
<name>A0A9X0YBD4_9PSED</name>
<feature type="transmembrane region" description="Helical" evidence="1">
    <location>
        <begin position="152"/>
        <end position="172"/>
    </location>
</feature>
<comment type="caution">
    <text evidence="2">The sequence shown here is derived from an EMBL/GenBank/DDBJ whole genome shotgun (WGS) entry which is preliminary data.</text>
</comment>
<reference evidence="2 3" key="2">
    <citation type="journal article" date="2023" name="Plant Pathol.">
        <title>Dismantling and reorganizing Pseudomonas marginalis sensu#lato.</title>
        <authorList>
            <person name="Sawada H."/>
            <person name="Fujikawa T."/>
            <person name="Satou M."/>
        </authorList>
    </citation>
    <scope>NUCLEOTIDE SEQUENCE [LARGE SCALE GENOMIC DNA]</scope>
    <source>
        <strain evidence="2 3">MAFF 301381</strain>
    </source>
</reference>
<organism evidence="2 3">
    <name type="scientific">Pseudomonas lactucae</name>
    <dbReference type="NCBI Taxonomy" id="2813360"/>
    <lineage>
        <taxon>Bacteria</taxon>
        <taxon>Pseudomonadati</taxon>
        <taxon>Pseudomonadota</taxon>
        <taxon>Gammaproteobacteria</taxon>
        <taxon>Pseudomonadales</taxon>
        <taxon>Pseudomonadaceae</taxon>
        <taxon>Pseudomonas</taxon>
    </lineage>
</organism>
<dbReference type="EMBL" id="JAFHKJ010000055">
    <property type="protein sequence ID" value="MBN2976885.1"/>
    <property type="molecule type" value="Genomic_DNA"/>
</dbReference>
<keyword evidence="1" id="KW-0472">Membrane</keyword>
<sequence>MQALLHFYQVEWVMPQLFFEPSFWSATVLICCLTPSLCGMLFGTPKGRLRERVWLYRGAGVEILFVLLPFVFYGIGNSLNGSYAQFMASPELPMAAMVLFAMTIFSMLKGIYASQGRVAIEAFLIGTVLSVFLMMSCGAYISWLAFRDYVSPWFGVVNSVLIVVAVLFSFAITASMSFLAKSPESFGAAGET</sequence>
<evidence type="ECO:0000313" key="3">
    <source>
        <dbReference type="Proteomes" id="UP001154860"/>
    </source>
</evidence>
<dbReference type="AlphaFoldDB" id="A0A9X0YBD4"/>
<dbReference type="RefSeq" id="WP_205489706.1">
    <property type="nucleotide sequence ID" value="NZ_JAFHKI010000037.1"/>
</dbReference>
<accession>A0A9X0YBD4</accession>
<evidence type="ECO:0000313" key="2">
    <source>
        <dbReference type="EMBL" id="MBN2976885.1"/>
    </source>
</evidence>
<gene>
    <name evidence="2" type="ORF">JWR99_13330</name>
</gene>
<reference evidence="2 3" key="1">
    <citation type="journal article" date="2021" name="Int. J. Syst. Evol. Microbiol.">
        <title>Pseudomonas lactucae sp. nov., a pathogen causing bacterial rot of lettuce in Japan.</title>
        <authorList>
            <person name="Sawada H."/>
            <person name="Fujikawa T."/>
            <person name="Satou M."/>
        </authorList>
    </citation>
    <scope>NUCLEOTIDE SEQUENCE [LARGE SCALE GENOMIC DNA]</scope>
    <source>
        <strain evidence="2 3">MAFF 301381</strain>
    </source>
</reference>
<feature type="transmembrane region" description="Helical" evidence="1">
    <location>
        <begin position="123"/>
        <end position="146"/>
    </location>
</feature>
<feature type="transmembrane region" description="Helical" evidence="1">
    <location>
        <begin position="92"/>
        <end position="111"/>
    </location>
</feature>
<evidence type="ECO:0000256" key="1">
    <source>
        <dbReference type="SAM" id="Phobius"/>
    </source>
</evidence>
<keyword evidence="3" id="KW-1185">Reference proteome</keyword>
<protein>
    <submittedName>
        <fullName evidence="2">Uncharacterized protein</fullName>
    </submittedName>
</protein>
<dbReference type="Proteomes" id="UP001154860">
    <property type="component" value="Unassembled WGS sequence"/>
</dbReference>
<keyword evidence="1" id="KW-0812">Transmembrane</keyword>